<evidence type="ECO:0000256" key="2">
    <source>
        <dbReference type="SAM" id="Phobius"/>
    </source>
</evidence>
<protein>
    <recommendedName>
        <fullName evidence="5">Histidine kinase domain-containing protein</fullName>
    </recommendedName>
</protein>
<gene>
    <name evidence="3" type="ordered locus">MCP_0053</name>
</gene>
<evidence type="ECO:0000313" key="3">
    <source>
        <dbReference type="EMBL" id="BAI60125.1"/>
    </source>
</evidence>
<keyword evidence="4" id="KW-1185">Reference proteome</keyword>
<dbReference type="STRING" id="304371.MCP_0053"/>
<feature type="transmembrane region" description="Helical" evidence="2">
    <location>
        <begin position="12"/>
        <end position="33"/>
    </location>
</feature>
<evidence type="ECO:0000256" key="1">
    <source>
        <dbReference type="SAM" id="Coils"/>
    </source>
</evidence>
<sequence>MKRVPDHPGTGLTGLTAAKIVLIYVFFGVIWILTSDLLVSRLSPNSTIYTTLSIAKGWMFILATSVLLYLLIRRYAAERNEIEARLQEARARAELYLDLMGHDITNMNQAGIGFLELAQEQLKLSDEDRQLIAIPQHSLRNSTRLIEYVRKLQRASAGGALRPVDLGPALGSLATEYPAQDGRGITISYAGGSCHVMANDMLPDLFTGIIDSISRRSAGPAAVDVRLERTEAGGVQYCRVVFEGSGWSCPPQAKEALAYDRLKGYGKTVDRDISMYLVRELAENYRGSVYMEDRAADGQDGCRYVVLLPAIEK</sequence>
<feature type="transmembrane region" description="Helical" evidence="2">
    <location>
        <begin position="53"/>
        <end position="72"/>
    </location>
</feature>
<reference evidence="3 4" key="1">
    <citation type="journal article" date="2007" name="Appl. Environ. Microbiol.">
        <title>Isolation of key methanogens for global methane emission from rice paddy fields: a novel isolate affiliated with the clone cluster rice cluster I.</title>
        <authorList>
            <person name="Sakai S."/>
            <person name="Imachi H."/>
            <person name="Sekiguchi Y."/>
            <person name="Ohashi A."/>
            <person name="Harada H."/>
            <person name="Kamagata Y."/>
        </authorList>
    </citation>
    <scope>NUCLEOTIDE SEQUENCE [LARGE SCALE GENOMIC DNA]</scope>
    <source>
        <strain evidence="4">DSM 17711 / JCM 13418 / NBRC 101707 / SANAE</strain>
    </source>
</reference>
<reference evidence="4" key="3">
    <citation type="journal article" date="2011" name="PLoS ONE">
        <title>Genome sequence of a mesophilic hydrogenotrophic methanogen Methanocella paludicola, the first cultivated representative of the order Methanocellales.</title>
        <authorList>
            <person name="Sakai S."/>
            <person name="Takaki Y."/>
            <person name="Shimamura S."/>
            <person name="Sekine M."/>
            <person name="Tajima T."/>
            <person name="Kosugi H."/>
            <person name="Ichikawa N."/>
            <person name="Tasumi E."/>
            <person name="Hiraki A.T."/>
            <person name="Shimizu A."/>
            <person name="Kato Y."/>
            <person name="Nishiko R."/>
            <person name="Mori K."/>
            <person name="Fujita N."/>
            <person name="Imachi H."/>
            <person name="Takai K."/>
        </authorList>
    </citation>
    <scope>NUCLEOTIDE SEQUENCE [LARGE SCALE GENOMIC DNA]</scope>
    <source>
        <strain evidence="4">DSM 17711 / JCM 13418 / NBRC 101707 / SANAE</strain>
    </source>
</reference>
<keyword evidence="1" id="KW-0175">Coiled coil</keyword>
<dbReference type="KEGG" id="mpd:MCP_0053"/>
<proteinExistence type="predicted"/>
<keyword evidence="2" id="KW-0472">Membrane</keyword>
<name>D1YUK3_METPS</name>
<dbReference type="InParanoid" id="D1YUK3"/>
<dbReference type="GeneID" id="8680219"/>
<dbReference type="AlphaFoldDB" id="D1YUK3"/>
<evidence type="ECO:0008006" key="5">
    <source>
        <dbReference type="Google" id="ProtNLM"/>
    </source>
</evidence>
<keyword evidence="2" id="KW-0812">Transmembrane</keyword>
<evidence type="ECO:0000313" key="4">
    <source>
        <dbReference type="Proteomes" id="UP000001882"/>
    </source>
</evidence>
<accession>D1YUK3</accession>
<reference evidence="3 4" key="2">
    <citation type="journal article" date="2008" name="Int. J. Syst. Evol. Microbiol.">
        <title>Methanocella paludicola gen. nov., sp. nov., a methane-producing archaeon, the first isolate of the lineage 'Rice Cluster I', and proposal of the new archaeal order Methanocellales ord. nov.</title>
        <authorList>
            <person name="Sakai S."/>
            <person name="Imachi H."/>
            <person name="Hanada S."/>
            <person name="Ohashi A."/>
            <person name="Harada H."/>
            <person name="Kamagata Y."/>
        </authorList>
    </citation>
    <scope>NUCLEOTIDE SEQUENCE [LARGE SCALE GENOMIC DNA]</scope>
    <source>
        <strain evidence="4">DSM 17711 / JCM 13418 / NBRC 101707 / SANAE</strain>
    </source>
</reference>
<dbReference type="eggNOG" id="arCOG06515">
    <property type="taxonomic scope" value="Archaea"/>
</dbReference>
<dbReference type="RefSeq" id="WP_012898805.1">
    <property type="nucleotide sequence ID" value="NC_013665.1"/>
</dbReference>
<keyword evidence="2" id="KW-1133">Transmembrane helix</keyword>
<dbReference type="Proteomes" id="UP000001882">
    <property type="component" value="Chromosome"/>
</dbReference>
<organism evidence="3 4">
    <name type="scientific">Methanocella paludicola (strain DSM 17711 / JCM 13418 / NBRC 101707 / SANAE)</name>
    <dbReference type="NCBI Taxonomy" id="304371"/>
    <lineage>
        <taxon>Archaea</taxon>
        <taxon>Methanobacteriati</taxon>
        <taxon>Methanobacteriota</taxon>
        <taxon>Stenosarchaea group</taxon>
        <taxon>Methanomicrobia</taxon>
        <taxon>Methanocellales</taxon>
        <taxon>Methanocellaceae</taxon>
        <taxon>Methanocella</taxon>
    </lineage>
</organism>
<dbReference type="EMBL" id="AP011532">
    <property type="protein sequence ID" value="BAI60125.1"/>
    <property type="molecule type" value="Genomic_DNA"/>
</dbReference>
<feature type="coiled-coil region" evidence="1">
    <location>
        <begin position="72"/>
        <end position="99"/>
    </location>
</feature>